<feature type="transmembrane region" description="Helical" evidence="1">
    <location>
        <begin position="39"/>
        <end position="57"/>
    </location>
</feature>
<keyword evidence="1" id="KW-0812">Transmembrane</keyword>
<reference evidence="2 3" key="1">
    <citation type="submission" date="2017-10" db="EMBL/GenBank/DDBJ databases">
        <authorList>
            <person name="Banno H."/>
            <person name="Chua N.-H."/>
        </authorList>
    </citation>
    <scope>NUCLEOTIDE SEQUENCE [LARGE SCALE GENOMIC DNA]</scope>
    <source>
        <strain evidence="2">Vibrio tapetis CECT4600</strain>
    </source>
</reference>
<evidence type="ECO:0000313" key="3">
    <source>
        <dbReference type="Proteomes" id="UP000235828"/>
    </source>
</evidence>
<dbReference type="EMBL" id="LT960611">
    <property type="protein sequence ID" value="SON49924.1"/>
    <property type="molecule type" value="Genomic_DNA"/>
</dbReference>
<name>A0A2N8ZDE7_9VIBR</name>
<gene>
    <name evidence="2" type="ORF">VTAP4600_A1945</name>
</gene>
<dbReference type="Proteomes" id="UP000235828">
    <property type="component" value="Chromosome A"/>
</dbReference>
<organism evidence="2 3">
    <name type="scientific">Vibrio tapetis subsp. tapetis</name>
    <dbReference type="NCBI Taxonomy" id="1671868"/>
    <lineage>
        <taxon>Bacteria</taxon>
        <taxon>Pseudomonadati</taxon>
        <taxon>Pseudomonadota</taxon>
        <taxon>Gammaproteobacteria</taxon>
        <taxon>Vibrionales</taxon>
        <taxon>Vibrionaceae</taxon>
        <taxon>Vibrio</taxon>
    </lineage>
</organism>
<keyword evidence="3" id="KW-1185">Reference proteome</keyword>
<evidence type="ECO:0000256" key="1">
    <source>
        <dbReference type="SAM" id="Phobius"/>
    </source>
</evidence>
<keyword evidence="1" id="KW-0472">Membrane</keyword>
<evidence type="ECO:0000313" key="2">
    <source>
        <dbReference type="EMBL" id="SON49924.1"/>
    </source>
</evidence>
<protein>
    <submittedName>
        <fullName evidence="2">Uncharacterized protein</fullName>
    </submittedName>
</protein>
<sequence length="132" mass="15003">MKIECPRCKTDNKIEFAENITCKECEKSFKGFKFSKRRFVSASSALFVGVVGGYTVSDKLEEVRYPLKVEYAILDTCVNGSENTLSVRWYESKRDACLCALTKTEQDVSYSVYSSDPSTFFDNFHFNAESCS</sequence>
<dbReference type="OrthoDB" id="7030601at2"/>
<dbReference type="AlphaFoldDB" id="A0A2N8ZDE7"/>
<keyword evidence="1" id="KW-1133">Transmembrane helix</keyword>
<proteinExistence type="predicted"/>
<dbReference type="KEGG" id="vta:A1945"/>
<accession>A0A2N8ZDE7</accession>
<dbReference type="RefSeq" id="WP_102522506.1">
    <property type="nucleotide sequence ID" value="NZ_LT960611.1"/>
</dbReference>